<protein>
    <recommendedName>
        <fullName evidence="8">Flavodoxin</fullName>
    </recommendedName>
</protein>
<name>A0A1D2K8N1_BROTH</name>
<dbReference type="InterPro" id="IPR050619">
    <property type="entry name" value="Flavodoxin"/>
</dbReference>
<keyword evidence="7 8" id="KW-0249">Electron transport</keyword>
<keyword evidence="12" id="KW-1185">Reference proteome</keyword>
<dbReference type="Gene3D" id="3.40.50.360">
    <property type="match status" value="1"/>
</dbReference>
<keyword evidence="6 8" id="KW-0288">FMN</keyword>
<dbReference type="EMBL" id="CP023483">
    <property type="protein sequence ID" value="ATF26457.1"/>
    <property type="molecule type" value="Genomic_DNA"/>
</dbReference>
<evidence type="ECO:0000256" key="8">
    <source>
        <dbReference type="RuleBase" id="RU367037"/>
    </source>
</evidence>
<dbReference type="NCBIfam" id="TIGR01753">
    <property type="entry name" value="flav_short"/>
    <property type="match status" value="1"/>
</dbReference>
<dbReference type="GO" id="GO:0016651">
    <property type="term" value="F:oxidoreductase activity, acting on NAD(P)H"/>
    <property type="evidence" value="ECO:0007669"/>
    <property type="project" value="UniProtKB-ARBA"/>
</dbReference>
<dbReference type="NCBIfam" id="NF005587">
    <property type="entry name" value="PRK07308.1"/>
    <property type="match status" value="1"/>
</dbReference>
<comment type="function">
    <text evidence="2 8">Low-potential electron donor to a number of redox enzymes.</text>
</comment>
<dbReference type="AlphaFoldDB" id="A0A1D2K8N1"/>
<evidence type="ECO:0000313" key="12">
    <source>
        <dbReference type="Proteomes" id="UP000243591"/>
    </source>
</evidence>
<evidence type="ECO:0000313" key="10">
    <source>
        <dbReference type="EMBL" id="ATF26457.1"/>
    </source>
</evidence>
<dbReference type="SUPFAM" id="SSF52218">
    <property type="entry name" value="Flavoproteins"/>
    <property type="match status" value="1"/>
</dbReference>
<evidence type="ECO:0000256" key="4">
    <source>
        <dbReference type="ARBA" id="ARBA00022448"/>
    </source>
</evidence>
<evidence type="ECO:0000256" key="3">
    <source>
        <dbReference type="ARBA" id="ARBA00005267"/>
    </source>
</evidence>
<gene>
    <name evidence="11" type="primary">ykuP</name>
    <name evidence="11" type="ORF">BTBSAS_10184</name>
    <name evidence="10" type="ORF">CNY62_08710</name>
</gene>
<keyword evidence="5 8" id="KW-0285">Flavoprotein</keyword>
<keyword evidence="4 8" id="KW-0813">Transport</keyword>
<dbReference type="GO" id="GO:0009055">
    <property type="term" value="F:electron transfer activity"/>
    <property type="evidence" value="ECO:0007669"/>
    <property type="project" value="UniProtKB-UniRule"/>
</dbReference>
<dbReference type="InterPro" id="IPR029039">
    <property type="entry name" value="Flavoprotein-like_sf"/>
</dbReference>
<evidence type="ECO:0000256" key="5">
    <source>
        <dbReference type="ARBA" id="ARBA00022630"/>
    </source>
</evidence>
<dbReference type="GO" id="GO:0010181">
    <property type="term" value="F:FMN binding"/>
    <property type="evidence" value="ECO:0007669"/>
    <property type="project" value="UniProtKB-UniRule"/>
</dbReference>
<dbReference type="RefSeq" id="WP_029090655.1">
    <property type="nucleotide sequence ID" value="NZ_CBCPHX010000002.1"/>
</dbReference>
<dbReference type="PANTHER" id="PTHR42809">
    <property type="entry name" value="FLAVODOXIN 2"/>
    <property type="match status" value="1"/>
</dbReference>
<dbReference type="GeneID" id="66536824"/>
<dbReference type="Proteomes" id="UP000243591">
    <property type="component" value="Chromosome"/>
</dbReference>
<dbReference type="InterPro" id="IPR008254">
    <property type="entry name" value="Flavodoxin/NO_synth"/>
</dbReference>
<dbReference type="PROSITE" id="PS50902">
    <property type="entry name" value="FLAVODOXIN_LIKE"/>
    <property type="match status" value="1"/>
</dbReference>
<dbReference type="InterPro" id="IPR010087">
    <property type="entry name" value="Flav_short"/>
</dbReference>
<reference evidence="13" key="2">
    <citation type="submission" date="2018-04" db="EMBL/GenBank/DDBJ databases">
        <authorList>
            <person name="Illikoud N."/>
        </authorList>
    </citation>
    <scope>NUCLEOTIDE SEQUENCE [LARGE SCALE GENOMIC DNA]</scope>
</reference>
<reference evidence="11" key="3">
    <citation type="submission" date="2018-04" db="EMBL/GenBank/DDBJ databases">
        <authorList>
            <person name="Go L.Y."/>
            <person name="Mitchell J.A."/>
        </authorList>
    </citation>
    <scope>NUCLEOTIDE SEQUENCE</scope>
    <source>
        <strain evidence="11">BSAS1 3</strain>
    </source>
</reference>
<dbReference type="STRING" id="2756.BFR44_08590"/>
<evidence type="ECO:0000313" key="13">
    <source>
        <dbReference type="Proteomes" id="UP000270190"/>
    </source>
</evidence>
<evidence type="ECO:0000259" key="9">
    <source>
        <dbReference type="PROSITE" id="PS50902"/>
    </source>
</evidence>
<comment type="cofactor">
    <cofactor evidence="1 8">
        <name>FMN</name>
        <dbReference type="ChEBI" id="CHEBI:58210"/>
    </cofactor>
</comment>
<evidence type="ECO:0000256" key="1">
    <source>
        <dbReference type="ARBA" id="ARBA00001917"/>
    </source>
</evidence>
<dbReference type="Pfam" id="PF00258">
    <property type="entry name" value="Flavodoxin_1"/>
    <property type="match status" value="1"/>
</dbReference>
<evidence type="ECO:0000256" key="2">
    <source>
        <dbReference type="ARBA" id="ARBA00003297"/>
    </source>
</evidence>
<organism evidence="10 12">
    <name type="scientific">Brochothrix thermosphacta</name>
    <name type="common">Microbacterium thermosphactum</name>
    <dbReference type="NCBI Taxonomy" id="2756"/>
    <lineage>
        <taxon>Bacteria</taxon>
        <taxon>Bacillati</taxon>
        <taxon>Bacillota</taxon>
        <taxon>Bacilli</taxon>
        <taxon>Bacillales</taxon>
        <taxon>Listeriaceae</taxon>
        <taxon>Brochothrix</taxon>
    </lineage>
</organism>
<dbReference type="OrthoDB" id="9790745at2"/>
<evidence type="ECO:0000256" key="6">
    <source>
        <dbReference type="ARBA" id="ARBA00022643"/>
    </source>
</evidence>
<evidence type="ECO:0000256" key="7">
    <source>
        <dbReference type="ARBA" id="ARBA00022982"/>
    </source>
</evidence>
<dbReference type="PANTHER" id="PTHR42809:SF1">
    <property type="entry name" value="FLAVODOXIN 1"/>
    <property type="match status" value="1"/>
</dbReference>
<accession>A0A1D2K8N1</accession>
<dbReference type="Proteomes" id="UP000270190">
    <property type="component" value="Unassembled WGS sequence"/>
</dbReference>
<dbReference type="KEGG" id="bths:CNY62_08710"/>
<sequence>MTTAKIVYASMTGNTEEIADLFGEVLEKHGIEVDIEECVTVSPEDLLDYDICLVGAYTYDFGEVPDEFVDFYEEMSEVDFTGKLCASFGSGDTFYDDYCLLVDFIQTRFKEQGGTIAGEGIKVDLDPGEEDIAAINALVEKIVEQVNA</sequence>
<evidence type="ECO:0000313" key="11">
    <source>
        <dbReference type="EMBL" id="SPP25927.1"/>
    </source>
</evidence>
<proteinExistence type="inferred from homology"/>
<comment type="similarity">
    <text evidence="3 8">Belongs to the flavodoxin family.</text>
</comment>
<reference evidence="10 12" key="1">
    <citation type="submission" date="2017-09" db="EMBL/GenBank/DDBJ databases">
        <title>Complete Genome Sequences of Two Strains of the Meat Spoilage Bacterium Brochothrix thermosphacta Isolated from Ground Chicken.</title>
        <authorList>
            <person name="Paoli G.C."/>
            <person name="Wijey C."/>
            <person name="Chen C.-Y."/>
            <person name="Nguyen L."/>
            <person name="Yan X."/>
            <person name="Irwin P.L."/>
        </authorList>
    </citation>
    <scope>NUCLEOTIDE SEQUENCE [LARGE SCALE GENOMIC DNA]</scope>
    <source>
        <strain evidence="10 12">BI</strain>
    </source>
</reference>
<feature type="domain" description="Flavodoxin-like" evidence="9">
    <location>
        <begin position="4"/>
        <end position="143"/>
    </location>
</feature>
<dbReference type="EMBL" id="OUNC01000001">
    <property type="protein sequence ID" value="SPP25927.1"/>
    <property type="molecule type" value="Genomic_DNA"/>
</dbReference>